<accession>A0A1Y2HXX7</accession>
<feature type="region of interest" description="Disordered" evidence="1">
    <location>
        <begin position="898"/>
        <end position="945"/>
    </location>
</feature>
<gene>
    <name evidence="2" type="ORF">BCR44DRAFT_1295695</name>
</gene>
<dbReference type="EMBL" id="MCFL01000008">
    <property type="protein sequence ID" value="ORZ38591.1"/>
    <property type="molecule type" value="Genomic_DNA"/>
</dbReference>
<protein>
    <submittedName>
        <fullName evidence="2">Uncharacterized protein</fullName>
    </submittedName>
</protein>
<feature type="region of interest" description="Disordered" evidence="1">
    <location>
        <begin position="764"/>
        <end position="787"/>
    </location>
</feature>
<name>A0A1Y2HXX7_9FUNG</name>
<dbReference type="Proteomes" id="UP000193411">
    <property type="component" value="Unassembled WGS sequence"/>
</dbReference>
<sequence length="1039" mass="109981">MTTTSTKAPVLVILPPSHACPDLTRVLKLARKAFDDLSLNILDLNLRFAWVSGDELQADEENTVRVSTPAAPAASTMVSSSPPAPAPAPTPMASFTEPANAISPAPIDSMRLLVMGFAPTLSDAQILQLAPHNVTISSATFYPPRPIGPNNSMVRSAAFAFSNPSHVKVYQSWLRSAVSKGSLGESFLFPGGRPDNCFTMVILPRDSVEGSMSFKRADLFLGTDSSHMLSNLPPAAAKSSPWHVTLTGFAASASNLDILLNAVPRRLVPFGVSFQPLSHPTGRSVTLVFESEEEIKWYKGWIKWQFNISLDLKRIVEGSRLEVESNPKVPSPMVSMATPSDVRGDSILASPLNVAVAAEPCSPASLHTMKPATVESHALACDVSNIKPAAIHDPRVLICDFVPTLSDAEIFSACSNGDAAIKGATFYSPLPLGPGRSKVRSVLLAFDKPKNAKLHIDWLKQAASAGDLADKVVTPVLSVNMLPAGISPGDLMHVKAAAAAAMSDSPLPFSPDPSSLAAVPSAASVPSDLPDADDAAWRLTVGNLRDSFADKSMVANIIPDGIQLIGATLHALKPLGVGRPELARFVTLAFETEVEANLCGLWIKHHSKPGGCVAKMIVRTASIYMNHSCKPPQANSTTRSIASSASTPPHSSSSDMPAAQPVTPPPAIHRVTIGNLLDHLTKNQLLSALVPAGVSLVDMHLLPLKSLAGRPEKARFVQLKFESQRDLQLTNDWIKDQAVAGGSVAKVLVPNTNVTVTGATLAATSPTEPFPSSPTVPHPSTPLASHEPDVLGAIDALPEASTEHYRLHVSNLKPDLELVHIIPVLVPRGIKLAGATLLEPRSLSGLRHEVVRSLKLAFYTESDAKQCLQWIKQDVGGGVSKLALPGAHLVVGNPMDPMMADPPTHPFQPLSRSRTQSPVPKTQRVSPTLPSLASEAPSPTPSRQVHVSVTGIDSSKPVSSVFSTILDSLTGPVEPVRMGVRSANGRLTSEFVFDSEAVADQFVLQVRTGIKAGMYAGLTADGRELKVVTGNCRRGGSGA</sequence>
<proteinExistence type="predicted"/>
<organism evidence="2 3">
    <name type="scientific">Catenaria anguillulae PL171</name>
    <dbReference type="NCBI Taxonomy" id="765915"/>
    <lineage>
        <taxon>Eukaryota</taxon>
        <taxon>Fungi</taxon>
        <taxon>Fungi incertae sedis</taxon>
        <taxon>Blastocladiomycota</taxon>
        <taxon>Blastocladiomycetes</taxon>
        <taxon>Blastocladiales</taxon>
        <taxon>Catenariaceae</taxon>
        <taxon>Catenaria</taxon>
    </lineage>
</organism>
<reference evidence="2 3" key="1">
    <citation type="submission" date="2016-07" db="EMBL/GenBank/DDBJ databases">
        <title>Pervasive Adenine N6-methylation of Active Genes in Fungi.</title>
        <authorList>
            <consortium name="DOE Joint Genome Institute"/>
            <person name="Mondo S.J."/>
            <person name="Dannebaum R.O."/>
            <person name="Kuo R.C."/>
            <person name="Labutti K."/>
            <person name="Haridas S."/>
            <person name="Kuo A."/>
            <person name="Salamov A."/>
            <person name="Ahrendt S.R."/>
            <person name="Lipzen A."/>
            <person name="Sullivan W."/>
            <person name="Andreopoulos W.B."/>
            <person name="Clum A."/>
            <person name="Lindquist E."/>
            <person name="Daum C."/>
            <person name="Ramamoorthy G.K."/>
            <person name="Gryganskyi A."/>
            <person name="Culley D."/>
            <person name="Magnuson J.K."/>
            <person name="James T.Y."/>
            <person name="O'Malley M.A."/>
            <person name="Stajich J.E."/>
            <person name="Spatafora J.W."/>
            <person name="Visel A."/>
            <person name="Grigoriev I.V."/>
        </authorList>
    </citation>
    <scope>NUCLEOTIDE SEQUENCE [LARGE SCALE GENOMIC DNA]</scope>
    <source>
        <strain evidence="2 3">PL171</strain>
    </source>
</reference>
<feature type="compositionally biased region" description="Polar residues" evidence="1">
    <location>
        <begin position="910"/>
        <end position="931"/>
    </location>
</feature>
<evidence type="ECO:0000313" key="2">
    <source>
        <dbReference type="EMBL" id="ORZ38591.1"/>
    </source>
</evidence>
<keyword evidence="3" id="KW-1185">Reference proteome</keyword>
<feature type="compositionally biased region" description="Pro residues" evidence="1">
    <location>
        <begin position="768"/>
        <end position="780"/>
    </location>
</feature>
<comment type="caution">
    <text evidence="2">The sequence shown here is derived from an EMBL/GenBank/DDBJ whole genome shotgun (WGS) entry which is preliminary data.</text>
</comment>
<evidence type="ECO:0000313" key="3">
    <source>
        <dbReference type="Proteomes" id="UP000193411"/>
    </source>
</evidence>
<feature type="compositionally biased region" description="Low complexity" evidence="1">
    <location>
        <begin position="634"/>
        <end position="654"/>
    </location>
</feature>
<evidence type="ECO:0000256" key="1">
    <source>
        <dbReference type="SAM" id="MobiDB-lite"/>
    </source>
</evidence>
<dbReference type="PANTHER" id="PTHR24216">
    <property type="entry name" value="PAXILLIN-RELATED"/>
    <property type="match status" value="1"/>
</dbReference>
<dbReference type="AlphaFoldDB" id="A0A1Y2HXX7"/>
<feature type="region of interest" description="Disordered" evidence="1">
    <location>
        <begin position="631"/>
        <end position="665"/>
    </location>
</feature>